<sequence>MKIGYDAKRIVRNATGLGNYGRTLINSLSAVDTTDELLLYAPDKGRDDLRSQVHARPNVRFRYPERAPLRIQRDLWRSHGIVNDLRSDGIDLFHGLSGELPWGIHEAGIPAVVTIHDLIFLRHPEYYHWLDVQIYKRKFYRTLCEASHIIAISECTKRDILAFSDYPESHISVIYQSAARHFAVAGKGAEGVEGCADTRLRRDLGPRYILQVGTIEERKNALESVEALAFLPNGLHLVLVGRQTAYTEQVLRYARNHGLEHRLHVLSNVGNDELPLLYRHAACFVYPSRYEGFGIPIIEAIQCGLPIVAATGSCLEEAGGPDSLYVSPDDARALATAIETMVDRANREEVVARSRDYIKRFENNDVAAQMCRVYQKIIS</sequence>
<dbReference type="GO" id="GO:0016757">
    <property type="term" value="F:glycosyltransferase activity"/>
    <property type="evidence" value="ECO:0007669"/>
    <property type="project" value="InterPro"/>
</dbReference>
<dbReference type="Pfam" id="PF00534">
    <property type="entry name" value="Glycos_transf_1"/>
    <property type="match status" value="1"/>
</dbReference>
<dbReference type="RefSeq" id="WP_007573032.1">
    <property type="nucleotide sequence ID" value="NZ_BPTS01000001.1"/>
</dbReference>
<dbReference type="EMBL" id="GL945017">
    <property type="protein sequence ID" value="EGN56103.1"/>
    <property type="molecule type" value="Genomic_DNA"/>
</dbReference>
<organism evidence="3 4">
    <name type="scientific">Hallella multisaccharivorax DSM 17128</name>
    <dbReference type="NCBI Taxonomy" id="688246"/>
    <lineage>
        <taxon>Bacteria</taxon>
        <taxon>Pseudomonadati</taxon>
        <taxon>Bacteroidota</taxon>
        <taxon>Bacteroidia</taxon>
        <taxon>Bacteroidales</taxon>
        <taxon>Prevotellaceae</taxon>
        <taxon>Hallella</taxon>
    </lineage>
</organism>
<keyword evidence="3" id="KW-0808">Transferase</keyword>
<protein>
    <submittedName>
        <fullName evidence="3">Glycosyl transferase group 1</fullName>
    </submittedName>
</protein>
<evidence type="ECO:0000259" key="2">
    <source>
        <dbReference type="Pfam" id="PF13439"/>
    </source>
</evidence>
<accession>F8N5U1</accession>
<name>F8N5U1_9BACT</name>
<evidence type="ECO:0000313" key="3">
    <source>
        <dbReference type="EMBL" id="EGN56103.1"/>
    </source>
</evidence>
<reference evidence="4" key="1">
    <citation type="journal article" date="2011" name="Stand. Genomic Sci.">
        <title>Non-contiguous finished genome sequence of the opportunistic oral pathogen Prevotella multisaccharivorax type strain (PPPA20).</title>
        <authorList>
            <person name="Pati A."/>
            <person name="Gronow S."/>
            <person name="Lu M."/>
            <person name="Lapidus A."/>
            <person name="Nolan M."/>
            <person name="Lucas S."/>
            <person name="Hammon N."/>
            <person name="Deshpande S."/>
            <person name="Cheng J.F."/>
            <person name="Tapia R."/>
            <person name="Han C."/>
            <person name="Goodwin L."/>
            <person name="Pitluck S."/>
            <person name="Liolios K."/>
            <person name="Pagani I."/>
            <person name="Mavromatis K."/>
            <person name="Mikhailova N."/>
            <person name="Huntemann M."/>
            <person name="Chen A."/>
            <person name="Palaniappan K."/>
            <person name="Land M."/>
            <person name="Hauser L."/>
            <person name="Detter J.C."/>
            <person name="Brambilla E.M."/>
            <person name="Rohde M."/>
            <person name="Goker M."/>
            <person name="Woyke T."/>
            <person name="Bristow J."/>
            <person name="Eisen J.A."/>
            <person name="Markowitz V."/>
            <person name="Hugenholtz P."/>
            <person name="Kyrpides N.C."/>
            <person name="Klenk H.P."/>
            <person name="Ivanova N."/>
        </authorList>
    </citation>
    <scope>NUCLEOTIDE SEQUENCE [LARGE SCALE GENOMIC DNA]</scope>
    <source>
        <strain evidence="4">DSM 17128</strain>
    </source>
</reference>
<keyword evidence="4" id="KW-1185">Reference proteome</keyword>
<feature type="domain" description="Glycosyl transferase family 1" evidence="1">
    <location>
        <begin position="201"/>
        <end position="346"/>
    </location>
</feature>
<dbReference type="HOGENOM" id="CLU_009583_27_6_10"/>
<dbReference type="PANTHER" id="PTHR46401:SF8">
    <property type="entry name" value="BLL6006 PROTEIN"/>
    <property type="match status" value="1"/>
</dbReference>
<dbReference type="OrthoDB" id="9801609at2"/>
<dbReference type="CDD" id="cd03809">
    <property type="entry name" value="GT4_MtfB-like"/>
    <property type="match status" value="1"/>
</dbReference>
<gene>
    <name evidence="3" type="ORF">Premu_0627</name>
</gene>
<feature type="domain" description="Glycosyltransferase subfamily 4-like N-terminal" evidence="2">
    <location>
        <begin position="16"/>
        <end position="175"/>
    </location>
</feature>
<dbReference type="Pfam" id="PF13439">
    <property type="entry name" value="Glyco_transf_4"/>
    <property type="match status" value="1"/>
</dbReference>
<evidence type="ECO:0000259" key="1">
    <source>
        <dbReference type="Pfam" id="PF00534"/>
    </source>
</evidence>
<dbReference type="Proteomes" id="UP000002772">
    <property type="component" value="Unassembled WGS sequence"/>
</dbReference>
<dbReference type="PANTHER" id="PTHR46401">
    <property type="entry name" value="GLYCOSYLTRANSFERASE WBBK-RELATED"/>
    <property type="match status" value="1"/>
</dbReference>
<dbReference type="AlphaFoldDB" id="F8N5U1"/>
<evidence type="ECO:0000313" key="4">
    <source>
        <dbReference type="Proteomes" id="UP000002772"/>
    </source>
</evidence>
<dbReference type="eggNOG" id="COG0438">
    <property type="taxonomic scope" value="Bacteria"/>
</dbReference>
<dbReference type="InterPro" id="IPR028098">
    <property type="entry name" value="Glyco_trans_4-like_N"/>
</dbReference>
<dbReference type="Gene3D" id="3.40.50.2000">
    <property type="entry name" value="Glycogen Phosphorylase B"/>
    <property type="match status" value="2"/>
</dbReference>
<dbReference type="STRING" id="688246.Premu_0627"/>
<proteinExistence type="predicted"/>
<dbReference type="InterPro" id="IPR001296">
    <property type="entry name" value="Glyco_trans_1"/>
</dbReference>
<dbReference type="SUPFAM" id="SSF53756">
    <property type="entry name" value="UDP-Glycosyltransferase/glycogen phosphorylase"/>
    <property type="match status" value="1"/>
</dbReference>